<evidence type="ECO:0000313" key="7">
    <source>
        <dbReference type="Proteomes" id="UP000183376"/>
    </source>
</evidence>
<dbReference type="Pfam" id="PF03466">
    <property type="entry name" value="LysR_substrate"/>
    <property type="match status" value="1"/>
</dbReference>
<sequence>MDVHLRDLRYFVAVAEHLHFTEAAEALYVSQPALSKQIRALETQLRTPLFVRDRRGVQLTPAGCALLPAAREVLAAWSRAEDVLASAAADSEATLVIGMSTGLGRGLLPAIRARFAETAPGVRLVLRQVGWEDVTAGLDAEERQRTDAAFVWLPLTEPERFEWVPVAVEPRLVALPESHPLAAREEIDFVDLLGEPFLALPKDSGPARDHWLAVEARGGAPAVIGGEVASTEETVEALASGLGVCLVAEGNAVLVTRDGIVTRPVRGLGPSTLALAWRRGDDRPLLRAFRAVLPVLG</sequence>
<dbReference type="Gene3D" id="1.10.10.10">
    <property type="entry name" value="Winged helix-like DNA-binding domain superfamily/Winged helix DNA-binding domain"/>
    <property type="match status" value="1"/>
</dbReference>
<evidence type="ECO:0000256" key="2">
    <source>
        <dbReference type="ARBA" id="ARBA00023015"/>
    </source>
</evidence>
<dbReference type="EMBL" id="LT629701">
    <property type="protein sequence ID" value="SDM44067.1"/>
    <property type="molecule type" value="Genomic_DNA"/>
</dbReference>
<dbReference type="AlphaFoldDB" id="A0A1G9T8T2"/>
<evidence type="ECO:0000313" key="6">
    <source>
        <dbReference type="EMBL" id="SDM44067.1"/>
    </source>
</evidence>
<dbReference type="FunFam" id="1.10.10.10:FF:000001">
    <property type="entry name" value="LysR family transcriptional regulator"/>
    <property type="match status" value="1"/>
</dbReference>
<protein>
    <submittedName>
        <fullName evidence="6">DNA-binding transcriptional regulator, LysR family</fullName>
    </submittedName>
</protein>
<dbReference type="InterPro" id="IPR036388">
    <property type="entry name" value="WH-like_DNA-bd_sf"/>
</dbReference>
<evidence type="ECO:0000256" key="3">
    <source>
        <dbReference type="ARBA" id="ARBA00023125"/>
    </source>
</evidence>
<keyword evidence="7" id="KW-1185">Reference proteome</keyword>
<keyword evidence="2" id="KW-0805">Transcription regulation</keyword>
<dbReference type="SUPFAM" id="SSF53850">
    <property type="entry name" value="Periplasmic binding protein-like II"/>
    <property type="match status" value="1"/>
</dbReference>
<evidence type="ECO:0000256" key="1">
    <source>
        <dbReference type="ARBA" id="ARBA00009437"/>
    </source>
</evidence>
<dbReference type="GO" id="GO:0003677">
    <property type="term" value="F:DNA binding"/>
    <property type="evidence" value="ECO:0007669"/>
    <property type="project" value="UniProtKB-KW"/>
</dbReference>
<dbReference type="Proteomes" id="UP000183376">
    <property type="component" value="Chromosome I"/>
</dbReference>
<dbReference type="STRING" id="211114.SAMN04489726_1634"/>
<dbReference type="Gene3D" id="3.40.190.10">
    <property type="entry name" value="Periplasmic binding protein-like II"/>
    <property type="match status" value="2"/>
</dbReference>
<dbReference type="PANTHER" id="PTHR30346">
    <property type="entry name" value="TRANSCRIPTIONAL DUAL REGULATOR HCAR-RELATED"/>
    <property type="match status" value="1"/>
</dbReference>
<accession>A0A1G9T8T2</accession>
<dbReference type="InterPro" id="IPR000847">
    <property type="entry name" value="LysR_HTH_N"/>
</dbReference>
<name>A0A1G9T8T2_ALLAB</name>
<dbReference type="OrthoDB" id="4140098at2"/>
<evidence type="ECO:0000259" key="5">
    <source>
        <dbReference type="PROSITE" id="PS50931"/>
    </source>
</evidence>
<dbReference type="PRINTS" id="PR00039">
    <property type="entry name" value="HTHLYSR"/>
</dbReference>
<gene>
    <name evidence="6" type="ORF">SAMN04489726_1634</name>
</gene>
<feature type="domain" description="HTH lysR-type" evidence="5">
    <location>
        <begin position="1"/>
        <end position="60"/>
    </location>
</feature>
<dbReference type="Pfam" id="PF00126">
    <property type="entry name" value="HTH_1"/>
    <property type="match status" value="1"/>
</dbReference>
<dbReference type="RefSeq" id="WP_030433021.1">
    <property type="nucleotide sequence ID" value="NZ_JOEF01000035.1"/>
</dbReference>
<dbReference type="CDD" id="cd08414">
    <property type="entry name" value="PBP2_LTTR_aromatics_like"/>
    <property type="match status" value="1"/>
</dbReference>
<dbReference type="SUPFAM" id="SSF46785">
    <property type="entry name" value="Winged helix' DNA-binding domain"/>
    <property type="match status" value="1"/>
</dbReference>
<dbReference type="InterPro" id="IPR036390">
    <property type="entry name" value="WH_DNA-bd_sf"/>
</dbReference>
<dbReference type="PROSITE" id="PS50931">
    <property type="entry name" value="HTH_LYSR"/>
    <property type="match status" value="1"/>
</dbReference>
<organism evidence="6 7">
    <name type="scientific">Allokutzneria albata</name>
    <name type="common">Kibdelosporangium albatum</name>
    <dbReference type="NCBI Taxonomy" id="211114"/>
    <lineage>
        <taxon>Bacteria</taxon>
        <taxon>Bacillati</taxon>
        <taxon>Actinomycetota</taxon>
        <taxon>Actinomycetes</taxon>
        <taxon>Pseudonocardiales</taxon>
        <taxon>Pseudonocardiaceae</taxon>
        <taxon>Allokutzneria</taxon>
    </lineage>
</organism>
<dbReference type="GO" id="GO:0032993">
    <property type="term" value="C:protein-DNA complex"/>
    <property type="evidence" value="ECO:0007669"/>
    <property type="project" value="TreeGrafter"/>
</dbReference>
<comment type="similarity">
    <text evidence="1">Belongs to the LysR transcriptional regulatory family.</text>
</comment>
<dbReference type="GO" id="GO:0003700">
    <property type="term" value="F:DNA-binding transcription factor activity"/>
    <property type="evidence" value="ECO:0007669"/>
    <property type="project" value="InterPro"/>
</dbReference>
<keyword evidence="4" id="KW-0804">Transcription</keyword>
<keyword evidence="3 6" id="KW-0238">DNA-binding</keyword>
<dbReference type="eggNOG" id="COG0583">
    <property type="taxonomic scope" value="Bacteria"/>
</dbReference>
<proteinExistence type="inferred from homology"/>
<reference evidence="6 7" key="1">
    <citation type="submission" date="2016-10" db="EMBL/GenBank/DDBJ databases">
        <authorList>
            <person name="de Groot N.N."/>
        </authorList>
    </citation>
    <scope>NUCLEOTIDE SEQUENCE [LARGE SCALE GENOMIC DNA]</scope>
    <source>
        <strain evidence="6 7">DSM 44149</strain>
    </source>
</reference>
<dbReference type="PANTHER" id="PTHR30346:SF0">
    <property type="entry name" value="HCA OPERON TRANSCRIPTIONAL ACTIVATOR HCAR"/>
    <property type="match status" value="1"/>
</dbReference>
<evidence type="ECO:0000256" key="4">
    <source>
        <dbReference type="ARBA" id="ARBA00023163"/>
    </source>
</evidence>
<dbReference type="InterPro" id="IPR005119">
    <property type="entry name" value="LysR_subst-bd"/>
</dbReference>